<organism evidence="1 2">
    <name type="scientific">Blautia argi</name>
    <dbReference type="NCBI Taxonomy" id="1912897"/>
    <lineage>
        <taxon>Bacteria</taxon>
        <taxon>Bacillati</taxon>
        <taxon>Bacillota</taxon>
        <taxon>Clostridia</taxon>
        <taxon>Lachnospirales</taxon>
        <taxon>Lachnospiraceae</taxon>
        <taxon>Blautia</taxon>
    </lineage>
</organism>
<dbReference type="Proteomes" id="UP000250003">
    <property type="component" value="Chromosome"/>
</dbReference>
<dbReference type="KEGG" id="blau:DQQ01_12660"/>
<sequence>MFLKMNAFKALTKKAYNTTGLTVGNDGEGIYLMGGYWSIWLERTMMPKKAKAAIIELIGSIPAPGRAAAFYKSDDTNWEERDLLPEEVYRPDTTYFKTAYKDTDIRIRTYRRELAVLQNRSTMECVILPEHIVSMINSGSREKEEGPVSLPLGNNRYSIWWQNEACTLKCDIAIAEGDPKEEFILQELEKWDFTEKRKVTC</sequence>
<protein>
    <submittedName>
        <fullName evidence="1">Uncharacterized protein</fullName>
    </submittedName>
</protein>
<evidence type="ECO:0000313" key="1">
    <source>
        <dbReference type="EMBL" id="AWY98852.1"/>
    </source>
</evidence>
<dbReference type="EMBL" id="CP030280">
    <property type="protein sequence ID" value="AWY98852.1"/>
    <property type="molecule type" value="Genomic_DNA"/>
</dbReference>
<dbReference type="OrthoDB" id="2063421at2"/>
<proteinExistence type="predicted"/>
<gene>
    <name evidence="1" type="ORF">DQQ01_12660</name>
</gene>
<evidence type="ECO:0000313" key="2">
    <source>
        <dbReference type="Proteomes" id="UP000250003"/>
    </source>
</evidence>
<accession>A0A2Z4UCV2</accession>
<reference evidence="2" key="1">
    <citation type="submission" date="2018-06" db="EMBL/GenBank/DDBJ databases">
        <title>Description of Blautia argi sp. nov., a new anaerobic isolated from dog feces.</title>
        <authorList>
            <person name="Chang Y.-H."/>
            <person name="Paek J."/>
            <person name="Shin Y."/>
        </authorList>
    </citation>
    <scope>NUCLEOTIDE SEQUENCE [LARGE SCALE GENOMIC DNA]</scope>
    <source>
        <strain evidence="2">KCTC 15426</strain>
    </source>
</reference>
<name>A0A2Z4UCV2_9FIRM</name>
<dbReference type="AlphaFoldDB" id="A0A2Z4UCV2"/>
<keyword evidence="2" id="KW-1185">Reference proteome</keyword>
<dbReference type="RefSeq" id="WP_111920338.1">
    <property type="nucleotide sequence ID" value="NZ_CP030280.1"/>
</dbReference>